<dbReference type="PROSITE" id="PS50195">
    <property type="entry name" value="PX"/>
    <property type="match status" value="1"/>
</dbReference>
<keyword evidence="7" id="KW-1185">Reference proteome</keyword>
<dbReference type="GO" id="GO:0032456">
    <property type="term" value="P:endocytic recycling"/>
    <property type="evidence" value="ECO:0007669"/>
    <property type="project" value="TreeGrafter"/>
</dbReference>
<dbReference type="Proteomes" id="UP000579812">
    <property type="component" value="Unassembled WGS sequence"/>
</dbReference>
<dbReference type="Pfam" id="PF09325">
    <property type="entry name" value="Vps5"/>
    <property type="match status" value="1"/>
</dbReference>
<dbReference type="GO" id="GO:0035091">
    <property type="term" value="F:phosphatidylinositol binding"/>
    <property type="evidence" value="ECO:0007669"/>
    <property type="project" value="InterPro"/>
</dbReference>
<evidence type="ECO:0000256" key="2">
    <source>
        <dbReference type="ARBA" id="ARBA00022448"/>
    </source>
</evidence>
<organism evidence="6 7">
    <name type="scientific">Onychostoma macrolepis</name>
    <dbReference type="NCBI Taxonomy" id="369639"/>
    <lineage>
        <taxon>Eukaryota</taxon>
        <taxon>Metazoa</taxon>
        <taxon>Chordata</taxon>
        <taxon>Craniata</taxon>
        <taxon>Vertebrata</taxon>
        <taxon>Euteleostomi</taxon>
        <taxon>Actinopterygii</taxon>
        <taxon>Neopterygii</taxon>
        <taxon>Teleostei</taxon>
        <taxon>Ostariophysi</taxon>
        <taxon>Cypriniformes</taxon>
        <taxon>Cyprinidae</taxon>
        <taxon>Acrossocheilinae</taxon>
        <taxon>Onychostoma</taxon>
    </lineage>
</organism>
<keyword evidence="3" id="KW-0653">Protein transport</keyword>
<dbReference type="GO" id="GO:0061709">
    <property type="term" value="P:reticulophagy"/>
    <property type="evidence" value="ECO:0007669"/>
    <property type="project" value="TreeGrafter"/>
</dbReference>
<gene>
    <name evidence="6" type="ORF">G5714_023306</name>
</gene>
<dbReference type="Gene3D" id="1.20.1270.60">
    <property type="entry name" value="Arfaptin homology (AH) domain/BAR domain"/>
    <property type="match status" value="1"/>
</dbReference>
<dbReference type="SMART" id="SM00312">
    <property type="entry name" value="PX"/>
    <property type="match status" value="1"/>
</dbReference>
<feature type="coiled-coil region" evidence="4">
    <location>
        <begin position="322"/>
        <end position="349"/>
    </location>
</feature>
<evidence type="ECO:0000256" key="3">
    <source>
        <dbReference type="ARBA" id="ARBA00022927"/>
    </source>
</evidence>
<dbReference type="Pfam" id="PF00787">
    <property type="entry name" value="PX"/>
    <property type="match status" value="1"/>
</dbReference>
<dbReference type="GO" id="GO:0034727">
    <property type="term" value="P:piecemeal microautophagy of the nucleus"/>
    <property type="evidence" value="ECO:0007669"/>
    <property type="project" value="TreeGrafter"/>
</dbReference>
<reference evidence="6 7" key="1">
    <citation type="submission" date="2020-04" db="EMBL/GenBank/DDBJ databases">
        <title>Chromosome-level genome assembly of a cyprinid fish Onychostoma macrolepis by integration of Nanopore Sequencing, Bionano and Hi-C technology.</title>
        <authorList>
            <person name="Wang D."/>
        </authorList>
    </citation>
    <scope>NUCLEOTIDE SEQUENCE [LARGE SCALE GENOMIC DNA]</scope>
    <source>
        <strain evidence="6">SWU-2019</strain>
        <tissue evidence="6">Muscle</tissue>
    </source>
</reference>
<dbReference type="SUPFAM" id="SSF64268">
    <property type="entry name" value="PX domain"/>
    <property type="match status" value="1"/>
</dbReference>
<dbReference type="InterPro" id="IPR015404">
    <property type="entry name" value="Vps5_C"/>
</dbReference>
<comment type="similarity">
    <text evidence="1">Belongs to the sorting nexin family.</text>
</comment>
<dbReference type="GO" id="GO:0000407">
    <property type="term" value="C:phagophore assembly site"/>
    <property type="evidence" value="ECO:0007669"/>
    <property type="project" value="TreeGrafter"/>
</dbReference>
<feature type="domain" description="PX" evidence="5">
    <location>
        <begin position="77"/>
        <end position="198"/>
    </location>
</feature>
<dbReference type="GO" id="GO:0015031">
    <property type="term" value="P:protein transport"/>
    <property type="evidence" value="ECO:0007669"/>
    <property type="project" value="UniProtKB-KW"/>
</dbReference>
<dbReference type="Gene3D" id="3.30.1520.10">
    <property type="entry name" value="Phox-like domain"/>
    <property type="match status" value="1"/>
</dbReference>
<sequence>MSGSVVDNTVSSGNSSAAIPTDISGQILDLDEDDDLEVFSKDTNLTDGSSFNASMQTSPASMINQYKFEEEEDAETKDIFVTVDNPESHVTAIETYITYRVVTKTTRSEFDSSEFEVRRRYQDFLWLKGRLEEAHPTLIVHPLPEKFVMKGMVERFNEDFIETRRRALHRFLNKIAEHPIFSSSEDFKIFLTAASGELTSHKKQEFTEMQEYVEAFSQKISSVDKVTQRIVREQKEYLEELKECGPTYALWSQSEEELAESLKNVAGSVDRCCKETEEQVKHLNDHLIPVLHEYVLCADTLKAVLRRRDNIQADFEAKTEALATKKTDRDMMRDDLDKAEDRLEWANNALKSDWTRWQKVMRTDLRSAFVDTAERNVSYYEKCLAVWESFLNSQRTDAEGNGKVDFS</sequence>
<evidence type="ECO:0000313" key="7">
    <source>
        <dbReference type="Proteomes" id="UP000579812"/>
    </source>
</evidence>
<evidence type="ECO:0000313" key="6">
    <source>
        <dbReference type="EMBL" id="KAF4095703.1"/>
    </source>
</evidence>
<accession>A0A7J6BMU1</accession>
<proteinExistence type="inferred from homology"/>
<evidence type="ECO:0000259" key="5">
    <source>
        <dbReference type="PROSITE" id="PS50195"/>
    </source>
</evidence>
<dbReference type="InterPro" id="IPR001683">
    <property type="entry name" value="PX_dom"/>
</dbReference>
<dbReference type="SUPFAM" id="SSF103657">
    <property type="entry name" value="BAR/IMD domain-like"/>
    <property type="match status" value="1"/>
</dbReference>
<dbReference type="InterPro" id="IPR036871">
    <property type="entry name" value="PX_dom_sf"/>
</dbReference>
<evidence type="ECO:0000256" key="4">
    <source>
        <dbReference type="SAM" id="Coils"/>
    </source>
</evidence>
<protein>
    <recommendedName>
        <fullName evidence="5">PX domain-containing protein</fullName>
    </recommendedName>
</protein>
<dbReference type="AlphaFoldDB" id="A0A7J6BMU1"/>
<evidence type="ECO:0000256" key="1">
    <source>
        <dbReference type="ARBA" id="ARBA00010883"/>
    </source>
</evidence>
<comment type="caution">
    <text evidence="6">The sequence shown here is derived from an EMBL/GenBank/DDBJ whole genome shotgun (WGS) entry which is preliminary data.</text>
</comment>
<dbReference type="InterPro" id="IPR027267">
    <property type="entry name" value="AH/BAR_dom_sf"/>
</dbReference>
<dbReference type="GO" id="GO:0005769">
    <property type="term" value="C:early endosome"/>
    <property type="evidence" value="ECO:0007669"/>
    <property type="project" value="TreeGrafter"/>
</dbReference>
<name>A0A7J6BMU1_9TELE</name>
<keyword evidence="4" id="KW-0175">Coiled coil</keyword>
<dbReference type="EMBL" id="JAAMOB010000024">
    <property type="protein sequence ID" value="KAF4095703.1"/>
    <property type="molecule type" value="Genomic_DNA"/>
</dbReference>
<dbReference type="PANTHER" id="PTHR45949:SF3">
    <property type="entry name" value="SORTING NEXIN-7"/>
    <property type="match status" value="1"/>
</dbReference>
<dbReference type="GO" id="GO:0000422">
    <property type="term" value="P:autophagy of mitochondrion"/>
    <property type="evidence" value="ECO:0007669"/>
    <property type="project" value="TreeGrafter"/>
</dbReference>
<dbReference type="PANTHER" id="PTHR45949">
    <property type="entry name" value="SORTING NEXIN-4"/>
    <property type="match status" value="1"/>
</dbReference>
<keyword evidence="2" id="KW-0813">Transport</keyword>